<organism evidence="5 6">
    <name type="scientific">Turicibacter bilis</name>
    <dbReference type="NCBI Taxonomy" id="2735723"/>
    <lineage>
        <taxon>Bacteria</taxon>
        <taxon>Bacillati</taxon>
        <taxon>Bacillota</taxon>
        <taxon>Erysipelotrichia</taxon>
        <taxon>Erysipelotrichales</taxon>
        <taxon>Turicibacteraceae</taxon>
        <taxon>Turicibacter</taxon>
    </lineage>
</organism>
<dbReference type="InterPro" id="IPR000835">
    <property type="entry name" value="HTH_MarR-typ"/>
</dbReference>
<dbReference type="PANTHER" id="PTHR42756:SF1">
    <property type="entry name" value="TRANSCRIPTIONAL REPRESSOR OF EMRAB OPERON"/>
    <property type="match status" value="1"/>
</dbReference>
<dbReference type="PROSITE" id="PS50995">
    <property type="entry name" value="HTH_MARR_2"/>
    <property type="match status" value="1"/>
</dbReference>
<dbReference type="InterPro" id="IPR036390">
    <property type="entry name" value="WH_DNA-bd_sf"/>
</dbReference>
<gene>
    <name evidence="5" type="ORF">J0J70_05640</name>
</gene>
<dbReference type="InterPro" id="IPR036388">
    <property type="entry name" value="WH-like_DNA-bd_sf"/>
</dbReference>
<feature type="domain" description="HTH marR-type" evidence="4">
    <location>
        <begin position="1"/>
        <end position="138"/>
    </location>
</feature>
<evidence type="ECO:0000259" key="4">
    <source>
        <dbReference type="PROSITE" id="PS50995"/>
    </source>
</evidence>
<keyword evidence="1" id="KW-0805">Transcription regulation</keyword>
<dbReference type="Proteomes" id="UP001058072">
    <property type="component" value="Chromosome"/>
</dbReference>
<dbReference type="GO" id="GO:0003677">
    <property type="term" value="F:DNA binding"/>
    <property type="evidence" value="ECO:0007669"/>
    <property type="project" value="UniProtKB-KW"/>
</dbReference>
<evidence type="ECO:0000256" key="3">
    <source>
        <dbReference type="ARBA" id="ARBA00023163"/>
    </source>
</evidence>
<accession>A0A9Q9FFF4</accession>
<reference evidence="5" key="1">
    <citation type="submission" date="2021-03" db="EMBL/GenBank/DDBJ databases">
        <title>Comparative Genomics and Metabolomics in the genus Turicibacter.</title>
        <authorList>
            <person name="Maki J."/>
            <person name="Looft T."/>
        </authorList>
    </citation>
    <scope>NUCLEOTIDE SEQUENCE</scope>
    <source>
        <strain evidence="5">ISU324</strain>
    </source>
</reference>
<dbReference type="AlphaFoldDB" id="A0A9Q9FFF4"/>
<protein>
    <submittedName>
        <fullName evidence="5">MarR family transcriptional regulator</fullName>
    </submittedName>
</protein>
<evidence type="ECO:0000256" key="1">
    <source>
        <dbReference type="ARBA" id="ARBA00023015"/>
    </source>
</evidence>
<dbReference type="SUPFAM" id="SSF46785">
    <property type="entry name" value="Winged helix' DNA-binding domain"/>
    <property type="match status" value="1"/>
</dbReference>
<dbReference type="GO" id="GO:0005737">
    <property type="term" value="C:cytoplasm"/>
    <property type="evidence" value="ECO:0007669"/>
    <property type="project" value="UniProtKB-SubCell"/>
</dbReference>
<dbReference type="GO" id="GO:0003700">
    <property type="term" value="F:DNA-binding transcription factor activity"/>
    <property type="evidence" value="ECO:0007669"/>
    <property type="project" value="InterPro"/>
</dbReference>
<evidence type="ECO:0000313" key="5">
    <source>
        <dbReference type="EMBL" id="UUF09433.1"/>
    </source>
</evidence>
<dbReference type="Gene3D" id="1.10.10.10">
    <property type="entry name" value="Winged helix-like DNA-binding domain superfamily/Winged helix DNA-binding domain"/>
    <property type="match status" value="1"/>
</dbReference>
<sequence>MNSQEINEVAIMFGHLIRSQMSIAQRRLEEEGLCRAQPGIVHALSQCEGSTQVELAQKLGVTAATISAMLKRMERDEVIERRRSEADQRVTHVYLTEKGKSQAKIVNQIFKELNLRSFGNFSKEELEQTRAIFSKLIANFSD</sequence>
<proteinExistence type="predicted"/>
<evidence type="ECO:0000313" key="6">
    <source>
        <dbReference type="Proteomes" id="UP001058072"/>
    </source>
</evidence>
<dbReference type="Pfam" id="PF01047">
    <property type="entry name" value="MarR"/>
    <property type="match status" value="1"/>
</dbReference>
<dbReference type="PRINTS" id="PR00598">
    <property type="entry name" value="HTHMARR"/>
</dbReference>
<name>A0A9Q9FFF4_9FIRM</name>
<dbReference type="RefSeq" id="WP_055305869.1">
    <property type="nucleotide sequence ID" value="NZ_CP071250.1"/>
</dbReference>
<dbReference type="SMART" id="SM00347">
    <property type="entry name" value="HTH_MARR"/>
    <property type="match status" value="1"/>
</dbReference>
<evidence type="ECO:0000256" key="2">
    <source>
        <dbReference type="ARBA" id="ARBA00023125"/>
    </source>
</evidence>
<keyword evidence="3" id="KW-0804">Transcription</keyword>
<keyword evidence="2" id="KW-0238">DNA-binding</keyword>
<dbReference type="PANTHER" id="PTHR42756">
    <property type="entry name" value="TRANSCRIPTIONAL REGULATOR, MARR"/>
    <property type="match status" value="1"/>
</dbReference>
<dbReference type="EMBL" id="CP071250">
    <property type="protein sequence ID" value="UUF09433.1"/>
    <property type="molecule type" value="Genomic_DNA"/>
</dbReference>